<keyword evidence="1" id="KW-0378">Hydrolase</keyword>
<dbReference type="InParanoid" id="A0A151ZDS6"/>
<dbReference type="Gene3D" id="3.90.226.10">
    <property type="entry name" value="2-enoyl-CoA Hydratase, Chain A, domain 1"/>
    <property type="match status" value="1"/>
</dbReference>
<evidence type="ECO:0000259" key="2">
    <source>
        <dbReference type="Pfam" id="PF16113"/>
    </source>
</evidence>
<dbReference type="InterPro" id="IPR029045">
    <property type="entry name" value="ClpP/crotonase-like_dom_sf"/>
</dbReference>
<evidence type="ECO:0000256" key="1">
    <source>
        <dbReference type="ARBA" id="ARBA00022801"/>
    </source>
</evidence>
<reference evidence="3 4" key="1">
    <citation type="submission" date="2015-12" db="EMBL/GenBank/DDBJ databases">
        <title>Dictyostelia acquired genes for synthesis and detection of signals that induce cell-type specialization by lateral gene transfer from prokaryotes.</title>
        <authorList>
            <person name="Gloeckner G."/>
            <person name="Schaap P."/>
        </authorList>
    </citation>
    <scope>NUCLEOTIDE SEQUENCE [LARGE SCALE GENOMIC DNA]</scope>
    <source>
        <strain evidence="3 4">TK</strain>
    </source>
</reference>
<evidence type="ECO:0000313" key="4">
    <source>
        <dbReference type="Proteomes" id="UP000076078"/>
    </source>
</evidence>
<dbReference type="Proteomes" id="UP000076078">
    <property type="component" value="Unassembled WGS sequence"/>
</dbReference>
<dbReference type="OMA" id="TTHNICV"/>
<evidence type="ECO:0000313" key="3">
    <source>
        <dbReference type="EMBL" id="KYQ92069.1"/>
    </source>
</evidence>
<dbReference type="FunCoup" id="A0A151ZDS6">
    <property type="interactions" value="118"/>
</dbReference>
<dbReference type="GO" id="GO:0005739">
    <property type="term" value="C:mitochondrion"/>
    <property type="evidence" value="ECO:0007669"/>
    <property type="project" value="TreeGrafter"/>
</dbReference>
<dbReference type="CDD" id="cd06558">
    <property type="entry name" value="crotonase-like"/>
    <property type="match status" value="1"/>
</dbReference>
<dbReference type="GO" id="GO:0006574">
    <property type="term" value="P:L-valine catabolic process"/>
    <property type="evidence" value="ECO:0007669"/>
    <property type="project" value="TreeGrafter"/>
</dbReference>
<dbReference type="PANTHER" id="PTHR43176">
    <property type="entry name" value="3-HYDROXYISOBUTYRYL-COA HYDROLASE-RELATED"/>
    <property type="match status" value="1"/>
</dbReference>
<keyword evidence="4" id="KW-1185">Reference proteome</keyword>
<keyword evidence="3" id="KW-0413">Isomerase</keyword>
<gene>
    <name evidence="3" type="ORF">DLAC_06907</name>
</gene>
<dbReference type="AlphaFoldDB" id="A0A151ZDS6"/>
<dbReference type="InterPro" id="IPR045004">
    <property type="entry name" value="ECH_dom"/>
</dbReference>
<dbReference type="EMBL" id="LODT01000031">
    <property type="protein sequence ID" value="KYQ92069.1"/>
    <property type="molecule type" value="Genomic_DNA"/>
</dbReference>
<dbReference type="OrthoDB" id="1737613at2759"/>
<organism evidence="3 4">
    <name type="scientific">Tieghemostelium lacteum</name>
    <name type="common">Slime mold</name>
    <name type="synonym">Dictyostelium lacteum</name>
    <dbReference type="NCBI Taxonomy" id="361077"/>
    <lineage>
        <taxon>Eukaryota</taxon>
        <taxon>Amoebozoa</taxon>
        <taxon>Evosea</taxon>
        <taxon>Eumycetozoa</taxon>
        <taxon>Dictyostelia</taxon>
        <taxon>Dictyosteliales</taxon>
        <taxon>Raperosteliaceae</taxon>
        <taxon>Tieghemostelium</taxon>
    </lineage>
</organism>
<dbReference type="PANTHER" id="PTHR43176:SF7">
    <property type="entry name" value="ENOYL-COA HYDRATASE_ISOMERASE DOMAIN-CONTAINING PROTEIN"/>
    <property type="match status" value="1"/>
</dbReference>
<feature type="domain" description="Enoyl-CoA hydratase/isomerase" evidence="2">
    <location>
        <begin position="39"/>
        <end position="382"/>
    </location>
</feature>
<dbReference type="STRING" id="361077.A0A151ZDS6"/>
<proteinExistence type="predicted"/>
<dbReference type="NCBIfam" id="NF004127">
    <property type="entry name" value="PRK05617.1"/>
    <property type="match status" value="1"/>
</dbReference>
<dbReference type="SUPFAM" id="SSF52096">
    <property type="entry name" value="ClpP/crotonase"/>
    <property type="match status" value="1"/>
</dbReference>
<dbReference type="GO" id="GO:0016853">
    <property type="term" value="F:isomerase activity"/>
    <property type="evidence" value="ECO:0007669"/>
    <property type="project" value="UniProtKB-KW"/>
</dbReference>
<accession>A0A151ZDS6</accession>
<protein>
    <submittedName>
        <fullName evidence="3">Enoyl-CoA hydratase/isomerase domain-containing protein</fullName>
    </submittedName>
</protein>
<sequence>MERIEMISQHLKFKENPLIKSYYLCNDNTLVISEYRNGCRVIMLNRTNALNSLVHDMILELKRLLLEYRDDRDVKLVMITSNSEKAFCAGGDLKNFSKLSLENPQGLNQFIRSEYSLDHIIHTYQKPIISVVDGIVMGGGVGLSLHCNYRIVTERSLWAMPENMIGYFPDVGSTHFLSRLKHIGLYLALTGARLKYQDSMLVNIGTHFIPSGQNLHSLLNQLQTSDFINSFDEIDQILNTHCQSKTEIESNQSDILQHGDLISTCFNWDHKSFVDIYSSLQRYAQETVNDLPTHQWISKLITILDQSCPTSLMVCFENLHKAIHLPMELAIIDEIRVGSRIGIREDMRIGIDRVLNKSQQVQKPYNPKHFTEVSNEFVQSFFDPLPIKGNELIYDPIKRYMVSADSI</sequence>
<comment type="caution">
    <text evidence="3">The sequence shown here is derived from an EMBL/GenBank/DDBJ whole genome shotgun (WGS) entry which is preliminary data.</text>
</comment>
<dbReference type="InterPro" id="IPR032259">
    <property type="entry name" value="HIBYL-CoA-H"/>
</dbReference>
<dbReference type="Pfam" id="PF16113">
    <property type="entry name" value="ECH_2"/>
    <property type="match status" value="1"/>
</dbReference>
<dbReference type="GO" id="GO:0003860">
    <property type="term" value="F:3-hydroxyisobutyryl-CoA hydrolase activity"/>
    <property type="evidence" value="ECO:0007669"/>
    <property type="project" value="InterPro"/>
</dbReference>
<name>A0A151ZDS6_TIELA</name>